<organism evidence="1 2">
    <name type="scientific">Streptomyces albipurpureus</name>
    <dbReference type="NCBI Taxonomy" id="2897419"/>
    <lineage>
        <taxon>Bacteria</taxon>
        <taxon>Bacillati</taxon>
        <taxon>Actinomycetota</taxon>
        <taxon>Actinomycetes</taxon>
        <taxon>Kitasatosporales</taxon>
        <taxon>Streptomycetaceae</taxon>
        <taxon>Streptomyces</taxon>
    </lineage>
</organism>
<dbReference type="InterPro" id="IPR001753">
    <property type="entry name" value="Enoyl-CoA_hydra/iso"/>
</dbReference>
<dbReference type="PANTHER" id="PTHR43459:SF1">
    <property type="entry name" value="EG:BACN32G11.4 PROTEIN"/>
    <property type="match status" value="1"/>
</dbReference>
<sequence>MTDTVVFTVAEGVATIAMNRPERRNSFTFEMADGLLDALERSENDPAVGAVVFTSTGAHWGVGRDNADTAPPPYPPGDHLKGRTSLLHYTRLVHFMYDMNTPTIAEIRGGCAGAHMSFALGCDFRYADTTTVLSPAFIKVAFAGDLGASWHLTRLVGPAKARELMLLSPKLRGQEIADYGLVNEVLPPEELSTKVRETAARIASYSPNAVASTRRNLLAAQSLSLGDYLPLEAETYAWCAASPDAEEARLAFIEKRPPRFGATG</sequence>
<dbReference type="Proteomes" id="UP001431429">
    <property type="component" value="Unassembled WGS sequence"/>
</dbReference>
<keyword evidence="2" id="KW-1185">Reference proteome</keyword>
<evidence type="ECO:0000313" key="2">
    <source>
        <dbReference type="Proteomes" id="UP001431429"/>
    </source>
</evidence>
<evidence type="ECO:0000313" key="1">
    <source>
        <dbReference type="EMBL" id="MCM2393534.1"/>
    </source>
</evidence>
<dbReference type="Pfam" id="PF00378">
    <property type="entry name" value="ECH_1"/>
    <property type="match status" value="1"/>
</dbReference>
<comment type="caution">
    <text evidence="1">The sequence shown here is derived from an EMBL/GenBank/DDBJ whole genome shotgun (WGS) entry which is preliminary data.</text>
</comment>
<accession>A0ABT0UZZ6</accession>
<protein>
    <submittedName>
        <fullName evidence="1">Enoyl-CoA hydratase-related protein</fullName>
    </submittedName>
</protein>
<gene>
    <name evidence="1" type="ORF">NBG84_35560</name>
</gene>
<dbReference type="PANTHER" id="PTHR43459">
    <property type="entry name" value="ENOYL-COA HYDRATASE"/>
    <property type="match status" value="1"/>
</dbReference>
<dbReference type="SUPFAM" id="SSF52096">
    <property type="entry name" value="ClpP/crotonase"/>
    <property type="match status" value="1"/>
</dbReference>
<dbReference type="EMBL" id="JAMQAW010000078">
    <property type="protein sequence ID" value="MCM2393534.1"/>
    <property type="molecule type" value="Genomic_DNA"/>
</dbReference>
<name>A0ABT0UZZ6_9ACTN</name>
<dbReference type="RefSeq" id="WP_250923831.1">
    <property type="nucleotide sequence ID" value="NZ_JAMQAW010000078.1"/>
</dbReference>
<dbReference type="Gene3D" id="3.90.226.10">
    <property type="entry name" value="2-enoyl-CoA Hydratase, Chain A, domain 1"/>
    <property type="match status" value="1"/>
</dbReference>
<reference evidence="1" key="1">
    <citation type="submission" date="2022-06" db="EMBL/GenBank/DDBJ databases">
        <title>Genome public.</title>
        <authorList>
            <person name="Sun Q."/>
        </authorList>
    </citation>
    <scope>NUCLEOTIDE SEQUENCE</scope>
    <source>
        <strain evidence="1">CWNU-1</strain>
    </source>
</reference>
<dbReference type="CDD" id="cd06558">
    <property type="entry name" value="crotonase-like"/>
    <property type="match status" value="1"/>
</dbReference>
<proteinExistence type="predicted"/>
<dbReference type="InterPro" id="IPR029045">
    <property type="entry name" value="ClpP/crotonase-like_dom_sf"/>
</dbReference>